<dbReference type="InterPro" id="IPR009075">
    <property type="entry name" value="AcylCo_DH/oxidase_C"/>
</dbReference>
<evidence type="ECO:0000313" key="11">
    <source>
        <dbReference type="Proteomes" id="UP000023152"/>
    </source>
</evidence>
<name>X6N6F8_RETFI</name>
<protein>
    <recommendedName>
        <fullName evidence="12">Acyl-CoA dehydrogenase</fullName>
    </recommendedName>
</protein>
<evidence type="ECO:0000256" key="2">
    <source>
        <dbReference type="ARBA" id="ARBA00009347"/>
    </source>
</evidence>
<dbReference type="GO" id="GO:0033539">
    <property type="term" value="P:fatty acid beta-oxidation using acyl-CoA dehydrogenase"/>
    <property type="evidence" value="ECO:0007669"/>
    <property type="project" value="TreeGrafter"/>
</dbReference>
<dbReference type="InterPro" id="IPR006091">
    <property type="entry name" value="Acyl-CoA_Oxase/DH_mid-dom"/>
</dbReference>
<evidence type="ECO:0000259" key="8">
    <source>
        <dbReference type="Pfam" id="PF02770"/>
    </source>
</evidence>
<feature type="domain" description="Acyl-CoA oxidase/dehydrogenase middle" evidence="8">
    <location>
        <begin position="156"/>
        <end position="262"/>
    </location>
</feature>
<dbReference type="GO" id="GO:0050660">
    <property type="term" value="F:flavin adenine dinucleotide binding"/>
    <property type="evidence" value="ECO:0007669"/>
    <property type="project" value="InterPro"/>
</dbReference>
<evidence type="ECO:0008006" key="12">
    <source>
        <dbReference type="Google" id="ProtNLM"/>
    </source>
</evidence>
<dbReference type="OrthoDB" id="10254877at2759"/>
<dbReference type="AlphaFoldDB" id="X6N6F8"/>
<dbReference type="Gene3D" id="2.40.110.10">
    <property type="entry name" value="Butyryl-CoA Dehydrogenase, subunit A, domain 2"/>
    <property type="match status" value="1"/>
</dbReference>
<dbReference type="SUPFAM" id="SSF56645">
    <property type="entry name" value="Acyl-CoA dehydrogenase NM domain-like"/>
    <property type="match status" value="1"/>
</dbReference>
<evidence type="ECO:0000256" key="5">
    <source>
        <dbReference type="ARBA" id="ARBA00023002"/>
    </source>
</evidence>
<keyword evidence="11" id="KW-1185">Reference proteome</keyword>
<sequence length="433" mass="49239">MTSKKHTPSLKKDMVAYSEPYFAYQPSPFYNQSHFEFRDKVRNFIDKELIPHVDKWDESETFPVSLHQKALRFVFYENGVYCPQFETKYGGQRPPKWDYFHFLIFHDELARTACGGLVASLFLALQIGASPLMMFGSEYLKDKIGRDILSGKKLIALAVSEPSGGSDVSRIKTTAVVDPSDPDYFIVNGEKYFITNGMRADYFTTAVRTGSTKKQEKESSGALQQELSMLLIPKAVEGVFCQQLKTQGWWCSSTAHVVLRNVRVHKKFLIGELNKGWEYIMKNFNHERFAMSVESNRYARVCLEESIKYAKERHTFGKPLINHQVIRHKLSEMIRVIESTHALLEQIAYLSNQQPGVVDEKHLAGLVALGKVQSTKTMEFCAREAAQIFGGRGFMRTGRAGKVERIYREVRVNAIGGGSEEILLNLAANQAKF</sequence>
<dbReference type="InterPro" id="IPR036250">
    <property type="entry name" value="AcylCo_DH-like_C"/>
</dbReference>
<evidence type="ECO:0000313" key="10">
    <source>
        <dbReference type="EMBL" id="ETO21339.1"/>
    </source>
</evidence>
<dbReference type="SUPFAM" id="SSF47203">
    <property type="entry name" value="Acyl-CoA dehydrogenase C-terminal domain-like"/>
    <property type="match status" value="1"/>
</dbReference>
<dbReference type="InterPro" id="IPR046373">
    <property type="entry name" value="Acyl-CoA_Oxase/DH_mid-dom_sf"/>
</dbReference>
<evidence type="ECO:0000256" key="6">
    <source>
        <dbReference type="RuleBase" id="RU362125"/>
    </source>
</evidence>
<feature type="domain" description="Acyl-CoA dehydrogenase/oxidase C-terminal" evidence="7">
    <location>
        <begin position="274"/>
        <end position="430"/>
    </location>
</feature>
<dbReference type="Pfam" id="PF00441">
    <property type="entry name" value="Acyl-CoA_dh_1"/>
    <property type="match status" value="1"/>
</dbReference>
<dbReference type="OMA" id="WMIVCTS"/>
<evidence type="ECO:0000256" key="1">
    <source>
        <dbReference type="ARBA" id="ARBA00001974"/>
    </source>
</evidence>
<feature type="domain" description="Acyl-CoA dehydrogenase/oxidase N-terminal" evidence="9">
    <location>
        <begin position="33"/>
        <end position="152"/>
    </location>
</feature>
<dbReference type="Proteomes" id="UP000023152">
    <property type="component" value="Unassembled WGS sequence"/>
</dbReference>
<accession>X6N6F8</accession>
<keyword evidence="3 6" id="KW-0285">Flavoprotein</keyword>
<evidence type="ECO:0000259" key="9">
    <source>
        <dbReference type="Pfam" id="PF02771"/>
    </source>
</evidence>
<dbReference type="InterPro" id="IPR009100">
    <property type="entry name" value="AcylCoA_DH/oxidase_NM_dom_sf"/>
</dbReference>
<dbReference type="Gene3D" id="1.20.140.10">
    <property type="entry name" value="Butyryl-CoA Dehydrogenase, subunit A, domain 3"/>
    <property type="match status" value="1"/>
</dbReference>
<comment type="similarity">
    <text evidence="2 6">Belongs to the acyl-CoA dehydrogenase family.</text>
</comment>
<dbReference type="GO" id="GO:0005737">
    <property type="term" value="C:cytoplasm"/>
    <property type="evidence" value="ECO:0007669"/>
    <property type="project" value="TreeGrafter"/>
</dbReference>
<comment type="caution">
    <text evidence="10">The sequence shown here is derived from an EMBL/GenBank/DDBJ whole genome shotgun (WGS) entry which is preliminary data.</text>
</comment>
<dbReference type="PANTHER" id="PTHR48083">
    <property type="entry name" value="MEDIUM-CHAIN SPECIFIC ACYL-COA DEHYDROGENASE, MITOCHONDRIAL-RELATED"/>
    <property type="match status" value="1"/>
</dbReference>
<dbReference type="Pfam" id="PF02770">
    <property type="entry name" value="Acyl-CoA_dh_M"/>
    <property type="match status" value="1"/>
</dbReference>
<reference evidence="10 11" key="1">
    <citation type="journal article" date="2013" name="Curr. Biol.">
        <title>The Genome of the Foraminiferan Reticulomyxa filosa.</title>
        <authorList>
            <person name="Glockner G."/>
            <person name="Hulsmann N."/>
            <person name="Schleicher M."/>
            <person name="Noegel A.A."/>
            <person name="Eichinger L."/>
            <person name="Gallinger C."/>
            <person name="Pawlowski J."/>
            <person name="Sierra R."/>
            <person name="Euteneuer U."/>
            <person name="Pillet L."/>
            <person name="Moustafa A."/>
            <person name="Platzer M."/>
            <person name="Groth M."/>
            <person name="Szafranski K."/>
            <person name="Schliwa M."/>
        </authorList>
    </citation>
    <scope>NUCLEOTIDE SEQUENCE [LARGE SCALE GENOMIC DNA]</scope>
</reference>
<organism evidence="10 11">
    <name type="scientific">Reticulomyxa filosa</name>
    <dbReference type="NCBI Taxonomy" id="46433"/>
    <lineage>
        <taxon>Eukaryota</taxon>
        <taxon>Sar</taxon>
        <taxon>Rhizaria</taxon>
        <taxon>Retaria</taxon>
        <taxon>Foraminifera</taxon>
        <taxon>Monothalamids</taxon>
        <taxon>Reticulomyxidae</taxon>
        <taxon>Reticulomyxa</taxon>
    </lineage>
</organism>
<comment type="cofactor">
    <cofactor evidence="1 6">
        <name>FAD</name>
        <dbReference type="ChEBI" id="CHEBI:57692"/>
    </cofactor>
</comment>
<evidence type="ECO:0000256" key="4">
    <source>
        <dbReference type="ARBA" id="ARBA00022827"/>
    </source>
</evidence>
<dbReference type="InterPro" id="IPR050741">
    <property type="entry name" value="Acyl-CoA_dehydrogenase"/>
</dbReference>
<keyword evidence="4 6" id="KW-0274">FAD</keyword>
<evidence type="ECO:0000259" key="7">
    <source>
        <dbReference type="Pfam" id="PF00441"/>
    </source>
</evidence>
<keyword evidence="5 6" id="KW-0560">Oxidoreductase</keyword>
<dbReference type="Pfam" id="PF02771">
    <property type="entry name" value="Acyl-CoA_dh_N"/>
    <property type="match status" value="1"/>
</dbReference>
<dbReference type="InterPro" id="IPR013786">
    <property type="entry name" value="AcylCoA_DH/ox_N"/>
</dbReference>
<evidence type="ECO:0000256" key="3">
    <source>
        <dbReference type="ARBA" id="ARBA00022630"/>
    </source>
</evidence>
<dbReference type="PANTHER" id="PTHR48083:SF28">
    <property type="entry name" value="ACYL-COA DEHYDROGENASE FAMILY PROTEIN (AFU_ORTHOLOGUE AFUA_6G10880)-RELATED"/>
    <property type="match status" value="1"/>
</dbReference>
<proteinExistence type="inferred from homology"/>
<gene>
    <name evidence="10" type="ORF">RFI_15866</name>
</gene>
<dbReference type="InterPro" id="IPR037069">
    <property type="entry name" value="AcylCoA_DH/ox_N_sf"/>
</dbReference>
<dbReference type="EMBL" id="ASPP01011723">
    <property type="protein sequence ID" value="ETO21339.1"/>
    <property type="molecule type" value="Genomic_DNA"/>
</dbReference>
<dbReference type="Gene3D" id="1.10.540.10">
    <property type="entry name" value="Acyl-CoA dehydrogenase/oxidase, N-terminal domain"/>
    <property type="match status" value="1"/>
</dbReference>
<dbReference type="GO" id="GO:0003995">
    <property type="term" value="F:acyl-CoA dehydrogenase activity"/>
    <property type="evidence" value="ECO:0007669"/>
    <property type="project" value="TreeGrafter"/>
</dbReference>